<dbReference type="GO" id="GO:0005739">
    <property type="term" value="C:mitochondrion"/>
    <property type="evidence" value="ECO:0007669"/>
    <property type="project" value="TreeGrafter"/>
</dbReference>
<feature type="compositionally biased region" description="Basic and acidic residues" evidence="1">
    <location>
        <begin position="169"/>
        <end position="186"/>
    </location>
</feature>
<dbReference type="GO" id="GO:0003924">
    <property type="term" value="F:GTPase activity"/>
    <property type="evidence" value="ECO:0007669"/>
    <property type="project" value="TreeGrafter"/>
</dbReference>
<gene>
    <name evidence="3" type="ORF">HKW66_Vig0036170</name>
</gene>
<organism evidence="3 4">
    <name type="scientific">Phaseolus angularis</name>
    <name type="common">Azuki bean</name>
    <name type="synonym">Vigna angularis</name>
    <dbReference type="NCBI Taxonomy" id="3914"/>
    <lineage>
        <taxon>Eukaryota</taxon>
        <taxon>Viridiplantae</taxon>
        <taxon>Streptophyta</taxon>
        <taxon>Embryophyta</taxon>
        <taxon>Tracheophyta</taxon>
        <taxon>Spermatophyta</taxon>
        <taxon>Magnoliopsida</taxon>
        <taxon>eudicotyledons</taxon>
        <taxon>Gunneridae</taxon>
        <taxon>Pentapetalae</taxon>
        <taxon>rosids</taxon>
        <taxon>fabids</taxon>
        <taxon>Fabales</taxon>
        <taxon>Fabaceae</taxon>
        <taxon>Papilionoideae</taxon>
        <taxon>50 kb inversion clade</taxon>
        <taxon>NPAAA clade</taxon>
        <taxon>indigoferoid/millettioid clade</taxon>
        <taxon>Phaseoleae</taxon>
        <taxon>Vigna</taxon>
    </lineage>
</organism>
<dbReference type="GO" id="GO:0005777">
    <property type="term" value="C:peroxisome"/>
    <property type="evidence" value="ECO:0007669"/>
    <property type="project" value="TreeGrafter"/>
</dbReference>
<feature type="region of interest" description="Disordered" evidence="1">
    <location>
        <begin position="161"/>
        <end position="186"/>
    </location>
</feature>
<dbReference type="GO" id="GO:0016559">
    <property type="term" value="P:peroxisome fission"/>
    <property type="evidence" value="ECO:0007669"/>
    <property type="project" value="TreeGrafter"/>
</dbReference>
<dbReference type="InterPro" id="IPR022812">
    <property type="entry name" value="Dynamin"/>
</dbReference>
<feature type="region of interest" description="Disordered" evidence="1">
    <location>
        <begin position="202"/>
        <end position="223"/>
    </location>
</feature>
<evidence type="ECO:0000259" key="2">
    <source>
        <dbReference type="Pfam" id="PF01031"/>
    </source>
</evidence>
<dbReference type="GO" id="GO:0008017">
    <property type="term" value="F:microtubule binding"/>
    <property type="evidence" value="ECO:0007669"/>
    <property type="project" value="TreeGrafter"/>
</dbReference>
<dbReference type="InterPro" id="IPR000375">
    <property type="entry name" value="Dynamin_stalk"/>
</dbReference>
<accession>A0A8T0LFK4</accession>
<evidence type="ECO:0000256" key="1">
    <source>
        <dbReference type="SAM" id="MobiDB-lite"/>
    </source>
</evidence>
<comment type="caution">
    <text evidence="3">The sequence shown here is derived from an EMBL/GenBank/DDBJ whole genome shotgun (WGS) entry which is preliminary data.</text>
</comment>
<protein>
    <submittedName>
        <fullName evidence="3">Dynamin-related protein</fullName>
    </submittedName>
</protein>
<dbReference type="Proteomes" id="UP000743370">
    <property type="component" value="Unassembled WGS sequence"/>
</dbReference>
<reference evidence="3 4" key="1">
    <citation type="submission" date="2020-05" db="EMBL/GenBank/DDBJ databases">
        <title>Vigna angularis (adzuki bean) Var. LongXiaoDou No. 4 denovo assembly.</title>
        <authorList>
            <person name="Xiang H."/>
        </authorList>
    </citation>
    <scope>NUCLEOTIDE SEQUENCE [LARGE SCALE GENOMIC DNA]</scope>
    <source>
        <tissue evidence="3">Leaf</tissue>
    </source>
</reference>
<evidence type="ECO:0000313" key="3">
    <source>
        <dbReference type="EMBL" id="KAG2408795.1"/>
    </source>
</evidence>
<dbReference type="Gene3D" id="1.20.120.1240">
    <property type="entry name" value="Dynamin, middle domain"/>
    <property type="match status" value="1"/>
</dbReference>
<sequence length="348" mass="38823">MSTSELSGGARIHYIFQSIFVKSLEEVDPCEDLTDDDIRTAIQNATGPKSALFVPEVPFEVLVRRQISRLLDPSLQCARFIYDELIKISHRCMVTELQRFPFLRKRMDEVIGNFLREGLEPSENMIAHMIEMEMDYINTSHPNFIGGSKALEIAVQQTKSSRAAIPASRQKDPLESDKGSASERSVKSRAILARQANGVTDPGVRAASDVERSVPSGNTGGSSWGISSIFGGGDSRTTVKENMASKPHTEPIQMLSTLLRVYIVIATQFNVVSHVVVAHATIWIRVSHCHTLYLCHHCYVFYSCHWLFLRPTVATISSCSTTCKHEATHPVKTPLHIVKLRHIMLHAL</sequence>
<feature type="domain" description="Dynamin stalk" evidence="2">
    <location>
        <begin position="2"/>
        <end position="151"/>
    </location>
</feature>
<dbReference type="EMBL" id="JABFOF010000001">
    <property type="protein sequence ID" value="KAG2408795.1"/>
    <property type="molecule type" value="Genomic_DNA"/>
</dbReference>
<dbReference type="GO" id="GO:0005874">
    <property type="term" value="C:microtubule"/>
    <property type="evidence" value="ECO:0007669"/>
    <property type="project" value="TreeGrafter"/>
</dbReference>
<dbReference type="Pfam" id="PF01031">
    <property type="entry name" value="Dynamin_M"/>
    <property type="match status" value="1"/>
</dbReference>
<name>A0A8T0LFK4_PHAAN</name>
<dbReference type="AlphaFoldDB" id="A0A8T0LFK4"/>
<proteinExistence type="predicted"/>
<dbReference type="GO" id="GO:0000266">
    <property type="term" value="P:mitochondrial fission"/>
    <property type="evidence" value="ECO:0007669"/>
    <property type="project" value="TreeGrafter"/>
</dbReference>
<evidence type="ECO:0000313" key="4">
    <source>
        <dbReference type="Proteomes" id="UP000743370"/>
    </source>
</evidence>
<dbReference type="PANTHER" id="PTHR11566">
    <property type="entry name" value="DYNAMIN"/>
    <property type="match status" value="1"/>
</dbReference>
<dbReference type="PANTHER" id="PTHR11566:SF21">
    <property type="entry name" value="DYNAMIN RELATED PROTEIN 1, ISOFORM A"/>
    <property type="match status" value="1"/>
</dbReference>
<dbReference type="GO" id="GO:0016020">
    <property type="term" value="C:membrane"/>
    <property type="evidence" value="ECO:0007669"/>
    <property type="project" value="TreeGrafter"/>
</dbReference>